<dbReference type="InterPro" id="IPR011991">
    <property type="entry name" value="ArsR-like_HTH"/>
</dbReference>
<dbReference type="PRINTS" id="PR00598">
    <property type="entry name" value="HTHMARR"/>
</dbReference>
<dbReference type="CDD" id="cd00090">
    <property type="entry name" value="HTH_ARSR"/>
    <property type="match status" value="1"/>
</dbReference>
<dbReference type="InterPro" id="IPR022689">
    <property type="entry name" value="Iron_dep_repressor"/>
</dbReference>
<accession>A0A5Q2TKN9</accession>
<dbReference type="GO" id="GO:0003677">
    <property type="term" value="F:DNA binding"/>
    <property type="evidence" value="ECO:0007669"/>
    <property type="project" value="UniProtKB-KW"/>
</dbReference>
<proteinExistence type="predicted"/>
<dbReference type="Proteomes" id="UP000339690">
    <property type="component" value="Chromosome"/>
</dbReference>
<dbReference type="EMBL" id="CP045915">
    <property type="protein sequence ID" value="QGH35509.1"/>
    <property type="molecule type" value="Genomic_DNA"/>
</dbReference>
<dbReference type="Gene3D" id="1.10.10.10">
    <property type="entry name" value="Winged helix-like DNA-binding domain superfamily/Winged helix DNA-binding domain"/>
    <property type="match status" value="1"/>
</dbReference>
<dbReference type="InterPro" id="IPR036390">
    <property type="entry name" value="WH_DNA-bd_sf"/>
</dbReference>
<dbReference type="SMART" id="SM00529">
    <property type="entry name" value="HTH_DTXR"/>
    <property type="match status" value="1"/>
</dbReference>
<dbReference type="PROSITE" id="PS50995">
    <property type="entry name" value="HTH_MARR_2"/>
    <property type="match status" value="1"/>
</dbReference>
<dbReference type="PANTHER" id="PTHR42756">
    <property type="entry name" value="TRANSCRIPTIONAL REGULATOR, MARR"/>
    <property type="match status" value="1"/>
</dbReference>
<dbReference type="SMART" id="SM00347">
    <property type="entry name" value="HTH_MARR"/>
    <property type="match status" value="1"/>
</dbReference>
<dbReference type="InterPro" id="IPR036388">
    <property type="entry name" value="WH-like_DNA-bd_sf"/>
</dbReference>
<feature type="domain" description="HTH marR-type" evidence="4">
    <location>
        <begin position="7"/>
        <end position="139"/>
    </location>
</feature>
<keyword evidence="3" id="KW-0804">Transcription</keyword>
<evidence type="ECO:0000259" key="4">
    <source>
        <dbReference type="PROSITE" id="PS50995"/>
    </source>
</evidence>
<sequence length="141" mass="16481">MKNSELQSSVSYLIVQIAKLHRQEISTRFSKLGIHVGQDMILMALWEKDGITQSEIIRSLNVEPPTITKMINRMEKTGLLERRRDSTDARVSRIFLTEKGRRLKQQVVQSWSDIEEQILQGLTSEERLNLKEQLSYLKRQL</sequence>
<evidence type="ECO:0000313" key="6">
    <source>
        <dbReference type="Proteomes" id="UP000339690"/>
    </source>
</evidence>
<reference evidence="5 6" key="1">
    <citation type="submission" date="2019-11" db="EMBL/GenBank/DDBJ databases">
        <title>Gracilibacillus salitolerans sp. nov., a moderate halophile isolated from a saline soil in northwest China.</title>
        <authorList>
            <person name="Gan L."/>
        </authorList>
    </citation>
    <scope>NUCLEOTIDE SEQUENCE [LARGE SCALE GENOMIC DNA]</scope>
    <source>
        <strain evidence="5 6">SCU50</strain>
    </source>
</reference>
<dbReference type="Pfam" id="PF01047">
    <property type="entry name" value="MarR"/>
    <property type="match status" value="1"/>
</dbReference>
<evidence type="ECO:0000256" key="3">
    <source>
        <dbReference type="ARBA" id="ARBA00023163"/>
    </source>
</evidence>
<protein>
    <submittedName>
        <fullName evidence="5">MarR family transcriptional regulator</fullName>
    </submittedName>
</protein>
<organism evidence="5 6">
    <name type="scientific">Gracilibacillus salitolerans</name>
    <dbReference type="NCBI Taxonomy" id="2663022"/>
    <lineage>
        <taxon>Bacteria</taxon>
        <taxon>Bacillati</taxon>
        <taxon>Bacillota</taxon>
        <taxon>Bacilli</taxon>
        <taxon>Bacillales</taxon>
        <taxon>Bacillaceae</taxon>
        <taxon>Gracilibacillus</taxon>
    </lineage>
</organism>
<evidence type="ECO:0000256" key="1">
    <source>
        <dbReference type="ARBA" id="ARBA00023015"/>
    </source>
</evidence>
<dbReference type="RefSeq" id="WP_153791864.1">
    <property type="nucleotide sequence ID" value="NZ_CP045915.1"/>
</dbReference>
<gene>
    <name evidence="5" type="ORF">GI584_16270</name>
</gene>
<keyword evidence="2" id="KW-0238">DNA-binding</keyword>
<dbReference type="GO" id="GO:0046914">
    <property type="term" value="F:transition metal ion binding"/>
    <property type="evidence" value="ECO:0007669"/>
    <property type="project" value="InterPro"/>
</dbReference>
<dbReference type="KEGG" id="grc:GI584_16270"/>
<dbReference type="AlphaFoldDB" id="A0A5Q2TKN9"/>
<evidence type="ECO:0000313" key="5">
    <source>
        <dbReference type="EMBL" id="QGH35509.1"/>
    </source>
</evidence>
<evidence type="ECO:0000256" key="2">
    <source>
        <dbReference type="ARBA" id="ARBA00023125"/>
    </source>
</evidence>
<keyword evidence="1" id="KW-0805">Transcription regulation</keyword>
<dbReference type="InterPro" id="IPR000835">
    <property type="entry name" value="HTH_MarR-typ"/>
</dbReference>
<dbReference type="GO" id="GO:0003700">
    <property type="term" value="F:DNA-binding transcription factor activity"/>
    <property type="evidence" value="ECO:0007669"/>
    <property type="project" value="InterPro"/>
</dbReference>
<keyword evidence="6" id="KW-1185">Reference proteome</keyword>
<name>A0A5Q2TKN9_9BACI</name>
<dbReference type="PANTHER" id="PTHR42756:SF1">
    <property type="entry name" value="TRANSCRIPTIONAL REPRESSOR OF EMRAB OPERON"/>
    <property type="match status" value="1"/>
</dbReference>
<dbReference type="SUPFAM" id="SSF46785">
    <property type="entry name" value="Winged helix' DNA-binding domain"/>
    <property type="match status" value="1"/>
</dbReference>